<name>A0AC60NTX8_IXOPE</name>
<dbReference type="Proteomes" id="UP000805193">
    <property type="component" value="Unassembled WGS sequence"/>
</dbReference>
<evidence type="ECO:0000313" key="1">
    <source>
        <dbReference type="EMBL" id="KAG0410575.1"/>
    </source>
</evidence>
<dbReference type="EMBL" id="JABSTQ010011511">
    <property type="protein sequence ID" value="KAG0410575.1"/>
    <property type="molecule type" value="Genomic_DNA"/>
</dbReference>
<reference evidence="1 2" key="1">
    <citation type="journal article" date="2020" name="Cell">
        <title>Large-Scale Comparative Analyses of Tick Genomes Elucidate Their Genetic Diversity and Vector Capacities.</title>
        <authorList>
            <consortium name="Tick Genome and Microbiome Consortium (TIGMIC)"/>
            <person name="Jia N."/>
            <person name="Wang J."/>
            <person name="Shi W."/>
            <person name="Du L."/>
            <person name="Sun Y."/>
            <person name="Zhan W."/>
            <person name="Jiang J.F."/>
            <person name="Wang Q."/>
            <person name="Zhang B."/>
            <person name="Ji P."/>
            <person name="Bell-Sakyi L."/>
            <person name="Cui X.M."/>
            <person name="Yuan T.T."/>
            <person name="Jiang B.G."/>
            <person name="Yang W.F."/>
            <person name="Lam T.T."/>
            <person name="Chang Q.C."/>
            <person name="Ding S.J."/>
            <person name="Wang X.J."/>
            <person name="Zhu J.G."/>
            <person name="Ruan X.D."/>
            <person name="Zhao L."/>
            <person name="Wei J.T."/>
            <person name="Ye R.Z."/>
            <person name="Que T.C."/>
            <person name="Du C.H."/>
            <person name="Zhou Y.H."/>
            <person name="Cheng J.X."/>
            <person name="Dai P.F."/>
            <person name="Guo W.B."/>
            <person name="Han X.H."/>
            <person name="Huang E.J."/>
            <person name="Li L.F."/>
            <person name="Wei W."/>
            <person name="Gao Y.C."/>
            <person name="Liu J.Z."/>
            <person name="Shao H.Z."/>
            <person name="Wang X."/>
            <person name="Wang C.C."/>
            <person name="Yang T.C."/>
            <person name="Huo Q.B."/>
            <person name="Li W."/>
            <person name="Chen H.Y."/>
            <person name="Chen S.E."/>
            <person name="Zhou L.G."/>
            <person name="Ni X.B."/>
            <person name="Tian J.H."/>
            <person name="Sheng Y."/>
            <person name="Liu T."/>
            <person name="Pan Y.S."/>
            <person name="Xia L.Y."/>
            <person name="Li J."/>
            <person name="Zhao F."/>
            <person name="Cao W.C."/>
        </authorList>
    </citation>
    <scope>NUCLEOTIDE SEQUENCE [LARGE SCALE GENOMIC DNA]</scope>
    <source>
        <strain evidence="1">Iper-2018</strain>
    </source>
</reference>
<proteinExistence type="predicted"/>
<comment type="caution">
    <text evidence="1">The sequence shown here is derived from an EMBL/GenBank/DDBJ whole genome shotgun (WGS) entry which is preliminary data.</text>
</comment>
<evidence type="ECO:0000313" key="2">
    <source>
        <dbReference type="Proteomes" id="UP000805193"/>
    </source>
</evidence>
<keyword evidence="2" id="KW-1185">Reference proteome</keyword>
<sequence length="191" mass="21113">MEDEDLTLVKAVVLKTDLLVSVDSHGHDVDDDNNSSTDRQRTNTSSEHAHGERRRRSEAPTTTRHMRNARTTPTSSPPRNFFAAGARRQAASAPPISHDELGAENHPPEHHGRLSRTRISKCGKKKAALMRRRGWRGAALVLVPCALSRRYRYVLPQQGCTHVSHYVIDKGPLARGTGSGTSAYVSVWDSC</sequence>
<organism evidence="1 2">
    <name type="scientific">Ixodes persulcatus</name>
    <name type="common">Taiga tick</name>
    <dbReference type="NCBI Taxonomy" id="34615"/>
    <lineage>
        <taxon>Eukaryota</taxon>
        <taxon>Metazoa</taxon>
        <taxon>Ecdysozoa</taxon>
        <taxon>Arthropoda</taxon>
        <taxon>Chelicerata</taxon>
        <taxon>Arachnida</taxon>
        <taxon>Acari</taxon>
        <taxon>Parasitiformes</taxon>
        <taxon>Ixodida</taxon>
        <taxon>Ixodoidea</taxon>
        <taxon>Ixodidae</taxon>
        <taxon>Ixodinae</taxon>
        <taxon>Ixodes</taxon>
    </lineage>
</organism>
<gene>
    <name evidence="1" type="ORF">HPB47_012312</name>
</gene>
<protein>
    <submittedName>
        <fullName evidence="1">Uncharacterized protein</fullName>
    </submittedName>
</protein>
<accession>A0AC60NTX8</accession>